<dbReference type="EMBL" id="EQ962656">
    <property type="protein sequence ID" value="EED16343.1"/>
    <property type="molecule type" value="Genomic_DNA"/>
</dbReference>
<dbReference type="STRING" id="441959.B8MGW2"/>
<feature type="compositionally biased region" description="Acidic residues" evidence="1">
    <location>
        <begin position="267"/>
        <end position="276"/>
    </location>
</feature>
<evidence type="ECO:0000259" key="2">
    <source>
        <dbReference type="PROSITE" id="PS00028"/>
    </source>
</evidence>
<dbReference type="RefSeq" id="XP_002483577.1">
    <property type="nucleotide sequence ID" value="XM_002483532.1"/>
</dbReference>
<keyword evidence="4" id="KW-1185">Reference proteome</keyword>
<sequence>MPPAPWQVQLEAPFKCALCKKIVTLRGYEAWMIHVYADLKAYVCIHPSCNQSFEYFHLWAEHVLTSHFPEVKRYCVYCNAEITSTPEISTRNAFVEHLVHNHWHSLSDAERTAATMNTERFVVATFTSFPCGICRRAKWRTWYEFVAHMARHLEEISLAALSEDMYSLDENPAMRNEILPSVTRDHRSKKRDAPRERTNTLELSFHHHHRRQHRHHENREETDLSQGEPDYIRIDHEIPSISVKKPHRDSLRPRKVREKAKERNPDPEEQNQEEGEPASSIHVTFEDNDPHRHNRRHSPLTKGKNPIQDLIINNIKTNNNSMNSPIKEGKVSRCMDTQQQQQQQQQYTRMRVGMG</sequence>
<evidence type="ECO:0000256" key="1">
    <source>
        <dbReference type="SAM" id="MobiDB-lite"/>
    </source>
</evidence>
<dbReference type="Proteomes" id="UP000001745">
    <property type="component" value="Unassembled WGS sequence"/>
</dbReference>
<dbReference type="InterPro" id="IPR013087">
    <property type="entry name" value="Znf_C2H2_type"/>
</dbReference>
<dbReference type="eggNOG" id="ENOG502SUJA">
    <property type="taxonomic scope" value="Eukaryota"/>
</dbReference>
<name>B8MGW2_TALSN</name>
<accession>B8MGW2</accession>
<gene>
    <name evidence="3" type="ORF">TSTA_014340</name>
</gene>
<dbReference type="GeneID" id="8107817"/>
<dbReference type="PANTHER" id="PTHR35391:SF7">
    <property type="entry name" value="C2H2-TYPE DOMAIN-CONTAINING PROTEIN"/>
    <property type="match status" value="1"/>
</dbReference>
<feature type="region of interest" description="Disordered" evidence="1">
    <location>
        <begin position="177"/>
        <end position="305"/>
    </location>
</feature>
<organism evidence="3 4">
    <name type="scientific">Talaromyces stipitatus (strain ATCC 10500 / CBS 375.48 / QM 6759 / NRRL 1006)</name>
    <name type="common">Penicillium stipitatum</name>
    <dbReference type="NCBI Taxonomy" id="441959"/>
    <lineage>
        <taxon>Eukaryota</taxon>
        <taxon>Fungi</taxon>
        <taxon>Dikarya</taxon>
        <taxon>Ascomycota</taxon>
        <taxon>Pezizomycotina</taxon>
        <taxon>Eurotiomycetes</taxon>
        <taxon>Eurotiomycetidae</taxon>
        <taxon>Eurotiales</taxon>
        <taxon>Trichocomaceae</taxon>
        <taxon>Talaromyces</taxon>
        <taxon>Talaromyces sect. Talaromyces</taxon>
    </lineage>
</organism>
<evidence type="ECO:0000313" key="3">
    <source>
        <dbReference type="EMBL" id="EED16343.1"/>
    </source>
</evidence>
<proteinExistence type="predicted"/>
<dbReference type="HOGENOM" id="CLU_781143_0_0_1"/>
<protein>
    <recommendedName>
        <fullName evidence="2">C2H2-type domain-containing protein</fullName>
    </recommendedName>
</protein>
<evidence type="ECO:0000313" key="4">
    <source>
        <dbReference type="Proteomes" id="UP000001745"/>
    </source>
</evidence>
<dbReference type="VEuPathDB" id="FungiDB:TSTA_014340"/>
<dbReference type="PhylomeDB" id="B8MGW2"/>
<reference evidence="4" key="1">
    <citation type="journal article" date="2015" name="Genome Announc.">
        <title>Genome sequence of the AIDS-associated pathogen Penicillium marneffei (ATCC18224) and its near taxonomic relative Talaromyces stipitatus (ATCC10500).</title>
        <authorList>
            <person name="Nierman W.C."/>
            <person name="Fedorova-Abrams N.D."/>
            <person name="Andrianopoulos A."/>
        </authorList>
    </citation>
    <scope>NUCLEOTIDE SEQUENCE [LARGE SCALE GENOMIC DNA]</scope>
    <source>
        <strain evidence="4">ATCC 10500 / CBS 375.48 / QM 6759 / NRRL 1006</strain>
    </source>
</reference>
<dbReference type="PROSITE" id="PS00028">
    <property type="entry name" value="ZINC_FINGER_C2H2_1"/>
    <property type="match status" value="1"/>
</dbReference>
<dbReference type="InParanoid" id="B8MGW2"/>
<dbReference type="PANTHER" id="PTHR35391">
    <property type="entry name" value="C2H2-TYPE DOMAIN-CONTAINING PROTEIN-RELATED"/>
    <property type="match status" value="1"/>
</dbReference>
<feature type="compositionally biased region" description="Basic residues" evidence="1">
    <location>
        <begin position="206"/>
        <end position="216"/>
    </location>
</feature>
<dbReference type="AlphaFoldDB" id="B8MGW2"/>
<feature type="domain" description="C2H2-type" evidence="2">
    <location>
        <begin position="44"/>
        <end position="67"/>
    </location>
</feature>
<dbReference type="OrthoDB" id="6133115at2759"/>